<evidence type="ECO:0000313" key="2">
    <source>
        <dbReference type="Proteomes" id="UP000324897"/>
    </source>
</evidence>
<protein>
    <recommendedName>
        <fullName evidence="3">UBA domain-containing protein</fullName>
    </recommendedName>
</protein>
<dbReference type="Gramene" id="TVU10797">
    <property type="protein sequence ID" value="TVU10797"/>
    <property type="gene ID" value="EJB05_44346"/>
</dbReference>
<keyword evidence="2" id="KW-1185">Reference proteome</keyword>
<dbReference type="EMBL" id="RWGY01000039">
    <property type="protein sequence ID" value="TVU10797.1"/>
    <property type="molecule type" value="Genomic_DNA"/>
</dbReference>
<proteinExistence type="predicted"/>
<feature type="non-terminal residue" evidence="1">
    <location>
        <position position="1"/>
    </location>
</feature>
<gene>
    <name evidence="1" type="ORF">EJB05_44346</name>
</gene>
<evidence type="ECO:0008006" key="3">
    <source>
        <dbReference type="Google" id="ProtNLM"/>
    </source>
</evidence>
<dbReference type="AlphaFoldDB" id="A0A5J9THU2"/>
<name>A0A5J9THU2_9POAL</name>
<accession>A0A5J9THU2</accession>
<dbReference type="Proteomes" id="UP000324897">
    <property type="component" value="Chromosome 3"/>
</dbReference>
<reference evidence="1 2" key="1">
    <citation type="journal article" date="2019" name="Sci. Rep.">
        <title>A high-quality genome of Eragrostis curvula grass provides insights into Poaceae evolution and supports new strategies to enhance forage quality.</title>
        <authorList>
            <person name="Carballo J."/>
            <person name="Santos B.A.C.M."/>
            <person name="Zappacosta D."/>
            <person name="Garbus I."/>
            <person name="Selva J.P."/>
            <person name="Gallo C.A."/>
            <person name="Diaz A."/>
            <person name="Albertini E."/>
            <person name="Caccamo M."/>
            <person name="Echenique V."/>
        </authorList>
    </citation>
    <scope>NUCLEOTIDE SEQUENCE [LARGE SCALE GENOMIC DNA]</scope>
    <source>
        <strain evidence="2">cv. Victoria</strain>
        <tissue evidence="1">Leaf</tissue>
    </source>
</reference>
<organism evidence="1 2">
    <name type="scientific">Eragrostis curvula</name>
    <name type="common">weeping love grass</name>
    <dbReference type="NCBI Taxonomy" id="38414"/>
    <lineage>
        <taxon>Eukaryota</taxon>
        <taxon>Viridiplantae</taxon>
        <taxon>Streptophyta</taxon>
        <taxon>Embryophyta</taxon>
        <taxon>Tracheophyta</taxon>
        <taxon>Spermatophyta</taxon>
        <taxon>Magnoliopsida</taxon>
        <taxon>Liliopsida</taxon>
        <taxon>Poales</taxon>
        <taxon>Poaceae</taxon>
        <taxon>PACMAD clade</taxon>
        <taxon>Chloridoideae</taxon>
        <taxon>Eragrostideae</taxon>
        <taxon>Eragrostidinae</taxon>
        <taxon>Eragrostis</taxon>
    </lineage>
</organism>
<evidence type="ECO:0000313" key="1">
    <source>
        <dbReference type="EMBL" id="TVU10797.1"/>
    </source>
</evidence>
<comment type="caution">
    <text evidence="1">The sequence shown here is derived from an EMBL/GenBank/DDBJ whole genome shotgun (WGS) entry which is preliminary data.</text>
</comment>
<sequence>MIEEIDRGMAPRKDNRRIDHFRAMGYANSDIRRAVATLIKVMRTKVRGLIPAQEEVLLVIESSPSRHCSSRSDVVLCF</sequence>